<feature type="region of interest" description="Disordered" evidence="5">
    <location>
        <begin position="412"/>
        <end position="445"/>
    </location>
</feature>
<feature type="region of interest" description="Disordered" evidence="5">
    <location>
        <begin position="345"/>
        <end position="382"/>
    </location>
</feature>
<feature type="region of interest" description="Disordered" evidence="5">
    <location>
        <begin position="469"/>
        <end position="491"/>
    </location>
</feature>
<dbReference type="InterPro" id="IPR013320">
    <property type="entry name" value="ConA-like_dom_sf"/>
</dbReference>
<dbReference type="InterPro" id="IPR001870">
    <property type="entry name" value="B30.2/SPRY"/>
</dbReference>
<reference evidence="8" key="2">
    <citation type="submission" date="2025-08" db="UniProtKB">
        <authorList>
            <consortium name="Ensembl"/>
        </authorList>
    </citation>
    <scope>IDENTIFICATION</scope>
</reference>
<organism evidence="8 9">
    <name type="scientific">Ailuropoda melanoleuca</name>
    <name type="common">Giant panda</name>
    <dbReference type="NCBI Taxonomy" id="9646"/>
    <lineage>
        <taxon>Eukaryota</taxon>
        <taxon>Metazoa</taxon>
        <taxon>Chordata</taxon>
        <taxon>Craniata</taxon>
        <taxon>Vertebrata</taxon>
        <taxon>Euteleostomi</taxon>
        <taxon>Mammalia</taxon>
        <taxon>Eutheria</taxon>
        <taxon>Laurasiatheria</taxon>
        <taxon>Carnivora</taxon>
        <taxon>Caniformia</taxon>
        <taxon>Ursidae</taxon>
        <taxon>Ailuropoda</taxon>
    </lineage>
</organism>
<dbReference type="GO" id="GO:0008270">
    <property type="term" value="F:zinc ion binding"/>
    <property type="evidence" value="ECO:0007669"/>
    <property type="project" value="UniProtKB-KW"/>
</dbReference>
<dbReference type="SUPFAM" id="SSF49899">
    <property type="entry name" value="Concanavalin A-like lectins/glucanases"/>
    <property type="match status" value="1"/>
</dbReference>
<dbReference type="Proteomes" id="UP000008912">
    <property type="component" value="Unassembled WGS sequence"/>
</dbReference>
<dbReference type="Pfam" id="PF13445">
    <property type="entry name" value="zf-RING_UBOX"/>
    <property type="match status" value="1"/>
</dbReference>
<feature type="compositionally biased region" description="Polar residues" evidence="5">
    <location>
        <begin position="469"/>
        <end position="480"/>
    </location>
</feature>
<dbReference type="PROSITE" id="PS50188">
    <property type="entry name" value="B302_SPRY"/>
    <property type="match status" value="1"/>
</dbReference>
<dbReference type="InterPro" id="IPR017907">
    <property type="entry name" value="Znf_RING_CS"/>
</dbReference>
<dbReference type="AlphaFoldDB" id="A0A7N5JN29"/>
<dbReference type="Gene3D" id="3.30.40.10">
    <property type="entry name" value="Zinc/RING finger domain, C3HC4 (zinc finger)"/>
    <property type="match status" value="1"/>
</dbReference>
<dbReference type="PROSITE" id="PS50089">
    <property type="entry name" value="ZF_RING_2"/>
    <property type="match status" value="1"/>
</dbReference>
<feature type="compositionally biased region" description="Low complexity" evidence="5">
    <location>
        <begin position="420"/>
        <end position="441"/>
    </location>
</feature>
<dbReference type="InParanoid" id="A0A7N5JN29"/>
<reference evidence="8 9" key="1">
    <citation type="journal article" date="2010" name="Nature">
        <title>The sequence and de novo assembly of the giant panda genome.</title>
        <authorList>
            <person name="Li R."/>
            <person name="Fan W."/>
            <person name="Tian G."/>
            <person name="Zhu H."/>
            <person name="He L."/>
            <person name="Cai J."/>
            <person name="Huang Q."/>
            <person name="Cai Q."/>
            <person name="Li B."/>
            <person name="Bai Y."/>
            <person name="Zhang Z."/>
            <person name="Zhang Y."/>
            <person name="Wang W."/>
            <person name="Li J."/>
            <person name="Wei F."/>
            <person name="Li H."/>
            <person name="Jian M."/>
            <person name="Li J."/>
            <person name="Zhang Z."/>
            <person name="Nielsen R."/>
            <person name="Li D."/>
            <person name="Gu W."/>
            <person name="Yang Z."/>
            <person name="Xuan Z."/>
            <person name="Ryder O.A."/>
            <person name="Leung F.C."/>
            <person name="Zhou Y."/>
            <person name="Cao J."/>
            <person name="Sun X."/>
            <person name="Fu Y."/>
            <person name="Fang X."/>
            <person name="Guo X."/>
            <person name="Wang B."/>
            <person name="Hou R."/>
            <person name="Shen F."/>
            <person name="Mu B."/>
            <person name="Ni P."/>
            <person name="Lin R."/>
            <person name="Qian W."/>
            <person name="Wang G."/>
            <person name="Yu C."/>
            <person name="Nie W."/>
            <person name="Wang J."/>
            <person name="Wu Z."/>
            <person name="Liang H."/>
            <person name="Min J."/>
            <person name="Wu Q."/>
            <person name="Cheng S."/>
            <person name="Ruan J."/>
            <person name="Wang M."/>
            <person name="Shi Z."/>
            <person name="Wen M."/>
            <person name="Liu B."/>
            <person name="Ren X."/>
            <person name="Zheng H."/>
            <person name="Dong D."/>
            <person name="Cook K."/>
            <person name="Shan G."/>
            <person name="Zhang H."/>
            <person name="Kosiol C."/>
            <person name="Xie X."/>
            <person name="Lu Z."/>
            <person name="Zheng H."/>
            <person name="Li Y."/>
            <person name="Steiner C.C."/>
            <person name="Lam T.T."/>
            <person name="Lin S."/>
            <person name="Zhang Q."/>
            <person name="Li G."/>
            <person name="Tian J."/>
            <person name="Gong T."/>
            <person name="Liu H."/>
            <person name="Zhang D."/>
            <person name="Fang L."/>
            <person name="Ye C."/>
            <person name="Zhang J."/>
            <person name="Hu W."/>
            <person name="Xu A."/>
            <person name="Ren Y."/>
            <person name="Zhang G."/>
            <person name="Bruford M.W."/>
            <person name="Li Q."/>
            <person name="Ma L."/>
            <person name="Guo Y."/>
            <person name="An N."/>
            <person name="Hu Y."/>
            <person name="Zheng Y."/>
            <person name="Shi Y."/>
            <person name="Li Z."/>
            <person name="Liu Q."/>
            <person name="Chen Y."/>
            <person name="Zhao J."/>
            <person name="Qu N."/>
            <person name="Zhao S."/>
            <person name="Tian F."/>
            <person name="Wang X."/>
            <person name="Wang H."/>
            <person name="Xu L."/>
            <person name="Liu X."/>
            <person name="Vinar T."/>
            <person name="Wang Y."/>
            <person name="Lam T.W."/>
            <person name="Yiu S.M."/>
            <person name="Liu S."/>
            <person name="Zhang H."/>
            <person name="Li D."/>
            <person name="Huang Y."/>
            <person name="Wang X."/>
            <person name="Yang G."/>
            <person name="Jiang Z."/>
            <person name="Wang J."/>
            <person name="Qin N."/>
            <person name="Li L."/>
            <person name="Li J."/>
            <person name="Bolund L."/>
            <person name="Kristiansen K."/>
            <person name="Wong G.K."/>
            <person name="Olson M."/>
            <person name="Zhang X."/>
            <person name="Li S."/>
            <person name="Yang H."/>
            <person name="Wang J."/>
            <person name="Wang J."/>
        </authorList>
    </citation>
    <scope>NUCLEOTIDE SEQUENCE [LARGE SCALE GENOMIC DNA]</scope>
</reference>
<evidence type="ECO:0000256" key="4">
    <source>
        <dbReference type="PROSITE-ProRule" id="PRU00175"/>
    </source>
</evidence>
<reference evidence="8" key="3">
    <citation type="submission" date="2025-09" db="UniProtKB">
        <authorList>
            <consortium name="Ensembl"/>
        </authorList>
    </citation>
    <scope>IDENTIFICATION</scope>
</reference>
<evidence type="ECO:0000256" key="1">
    <source>
        <dbReference type="ARBA" id="ARBA00022723"/>
    </source>
</evidence>
<feature type="compositionally biased region" description="Gly residues" evidence="5">
    <location>
        <begin position="348"/>
        <end position="361"/>
    </location>
</feature>
<accession>A0A7N5JN29</accession>
<dbReference type="PRINTS" id="PR01407">
    <property type="entry name" value="BUTYPHLNCDUF"/>
</dbReference>
<dbReference type="InterPro" id="IPR006574">
    <property type="entry name" value="PRY"/>
</dbReference>
<evidence type="ECO:0000313" key="8">
    <source>
        <dbReference type="Ensembl" id="ENSAMEP00000027771.1"/>
    </source>
</evidence>
<dbReference type="PROSITE" id="PS00518">
    <property type="entry name" value="ZF_RING_1"/>
    <property type="match status" value="1"/>
</dbReference>
<dbReference type="SUPFAM" id="SSF57850">
    <property type="entry name" value="RING/U-box"/>
    <property type="match status" value="1"/>
</dbReference>
<name>A0A7N5JN29_AILME</name>
<dbReference type="InterPro" id="IPR050143">
    <property type="entry name" value="TRIM/RBCC"/>
</dbReference>
<evidence type="ECO:0000256" key="5">
    <source>
        <dbReference type="SAM" id="MobiDB-lite"/>
    </source>
</evidence>
<dbReference type="PANTHER" id="PTHR24103">
    <property type="entry name" value="E3 UBIQUITIN-PROTEIN LIGASE TRIM"/>
    <property type="match status" value="1"/>
</dbReference>
<protein>
    <submittedName>
        <fullName evidence="8">Ring finger protein 39</fullName>
    </submittedName>
</protein>
<evidence type="ECO:0000259" key="6">
    <source>
        <dbReference type="PROSITE" id="PS50089"/>
    </source>
</evidence>
<dbReference type="GeneTree" id="ENSGT00940000162641"/>
<evidence type="ECO:0000313" key="9">
    <source>
        <dbReference type="Proteomes" id="UP000008912"/>
    </source>
</evidence>
<gene>
    <name evidence="8" type="primary">RNF39</name>
</gene>
<dbReference type="InterPro" id="IPR013083">
    <property type="entry name" value="Znf_RING/FYVE/PHD"/>
</dbReference>
<dbReference type="Gene3D" id="2.60.120.920">
    <property type="match status" value="1"/>
</dbReference>
<feature type="compositionally biased region" description="Basic and acidic residues" evidence="5">
    <location>
        <begin position="22"/>
        <end position="49"/>
    </location>
</feature>
<dbReference type="InterPro" id="IPR043136">
    <property type="entry name" value="B30.2/SPRY_sf"/>
</dbReference>
<dbReference type="SMART" id="SM00589">
    <property type="entry name" value="PRY"/>
    <property type="match status" value="1"/>
</dbReference>
<keyword evidence="2 4" id="KW-0863">Zinc-finger</keyword>
<dbReference type="Ensembl" id="ENSAMET00000036784.1">
    <property type="protein sequence ID" value="ENSAMEP00000027771.1"/>
    <property type="gene ID" value="ENSAMEG00000023953.1"/>
</dbReference>
<evidence type="ECO:0000256" key="2">
    <source>
        <dbReference type="ARBA" id="ARBA00022771"/>
    </source>
</evidence>
<keyword evidence="1" id="KW-0479">Metal-binding</keyword>
<sequence length="639" mass="67751">MRCYARPDVYAPQGPPPPYKADAARRAAETETGRGERGRPRRASGERPKVHAPGGQRALHSASSRRGPPSARWEAAARVAAGSAPRRAIPMEAPELGPGLLERLEQLATCPLCGGPFEDPVLLACEHSFCRACLARCWGAPPAPGAQAPPTACPSCGQPCPRRSLRSNVRLAVEVRISRGLREKLAEPGARAGRRRGGRIPTMGCLDPHGEDIRKTWRRLDAPKPKSSHSDNDLPEDYPVVKNMLHRLTADLTLDPGTAHRRLLISADRRSVRLAPPGTPAPPDGPARFDQLPAVLGAQGFGAGRHCWEVETAEAASGPGSSGEDEDDGEGRYAVGAAGESVCRKGRGGVVPRGGRVGRGGPQAASGHSRLPSPPRWAAPGPRRAASAWTWTGNGAAWPSTTAARWTCSSLSRRPAPWGSASSRCSARATPAPRSASCPPRAESHPHPPGAGFLCARQSALIPGSVSTNHMASLSTSTPKAESMHAPPSGTQLHLRLPPAPSPLPPYAGPDPSVRNGLTSGSCRFSSRKRPVLHSSKARASLPCLIYAFSARVRLSRRLGSQGLYSVLLSMLVALSPLEPSTHLRNQWRSLSLLDLGVAQTPKLTLVYRFTSFSICINGPVFNTFCDAGLFILCICGNK</sequence>
<feature type="domain" description="B30.2/SPRY" evidence="7">
    <location>
        <begin position="232"/>
        <end position="483"/>
    </location>
</feature>
<proteinExistence type="predicted"/>
<keyword evidence="9" id="KW-1185">Reference proteome</keyword>
<feature type="region of interest" description="Disordered" evidence="5">
    <location>
        <begin position="313"/>
        <end position="332"/>
    </location>
</feature>
<dbReference type="InterPro" id="IPR001841">
    <property type="entry name" value="Znf_RING"/>
</dbReference>
<feature type="region of interest" description="Disordered" evidence="5">
    <location>
        <begin position="1"/>
        <end position="71"/>
    </location>
</feature>
<evidence type="ECO:0000259" key="7">
    <source>
        <dbReference type="PROSITE" id="PS50188"/>
    </source>
</evidence>
<feature type="domain" description="RING-type" evidence="6">
    <location>
        <begin position="110"/>
        <end position="156"/>
    </location>
</feature>
<dbReference type="SMART" id="SM00184">
    <property type="entry name" value="RING"/>
    <property type="match status" value="1"/>
</dbReference>
<dbReference type="Pfam" id="PF13765">
    <property type="entry name" value="PRY"/>
    <property type="match status" value="1"/>
</dbReference>
<keyword evidence="3" id="KW-0862">Zinc</keyword>
<dbReference type="InterPro" id="IPR027370">
    <property type="entry name" value="Znf-RING_euk"/>
</dbReference>
<dbReference type="InterPro" id="IPR003879">
    <property type="entry name" value="Butyrophylin_SPRY"/>
</dbReference>
<feature type="compositionally biased region" description="Low complexity" evidence="5">
    <location>
        <begin position="61"/>
        <end position="71"/>
    </location>
</feature>
<evidence type="ECO:0000256" key="3">
    <source>
        <dbReference type="ARBA" id="ARBA00022833"/>
    </source>
</evidence>